<dbReference type="Proteomes" id="UP001156706">
    <property type="component" value="Unassembled WGS sequence"/>
</dbReference>
<keyword evidence="3" id="KW-1185">Reference proteome</keyword>
<dbReference type="PANTHER" id="PTHR43190">
    <property type="entry name" value="N-ACETYL-D-GLUCOSAMINE KINASE"/>
    <property type="match status" value="1"/>
</dbReference>
<evidence type="ECO:0000313" key="2">
    <source>
        <dbReference type="EMBL" id="GLR14146.1"/>
    </source>
</evidence>
<name>A0ABQ5YLK4_9NEIS</name>
<organism evidence="2 3">
    <name type="scientific">Chitinimonas prasina</name>
    <dbReference type="NCBI Taxonomy" id="1434937"/>
    <lineage>
        <taxon>Bacteria</taxon>
        <taxon>Pseudomonadati</taxon>
        <taxon>Pseudomonadota</taxon>
        <taxon>Betaproteobacteria</taxon>
        <taxon>Neisseriales</taxon>
        <taxon>Chitinibacteraceae</taxon>
        <taxon>Chitinimonas</taxon>
    </lineage>
</organism>
<dbReference type="InterPro" id="IPR043129">
    <property type="entry name" value="ATPase_NBD"/>
</dbReference>
<feature type="domain" description="ATPase BadF/BadG/BcrA/BcrD type" evidence="1">
    <location>
        <begin position="7"/>
        <end position="243"/>
    </location>
</feature>
<gene>
    <name evidence="2" type="ORF">GCM10007907_29360</name>
</gene>
<reference evidence="3" key="1">
    <citation type="journal article" date="2019" name="Int. J. Syst. Evol. Microbiol.">
        <title>The Global Catalogue of Microorganisms (GCM) 10K type strain sequencing project: providing services to taxonomists for standard genome sequencing and annotation.</title>
        <authorList>
            <consortium name="The Broad Institute Genomics Platform"/>
            <consortium name="The Broad Institute Genome Sequencing Center for Infectious Disease"/>
            <person name="Wu L."/>
            <person name="Ma J."/>
        </authorList>
    </citation>
    <scope>NUCLEOTIDE SEQUENCE [LARGE SCALE GENOMIC DNA]</scope>
    <source>
        <strain evidence="3">NBRC 110044</strain>
    </source>
</reference>
<sequence length="291" mass="29595">MSLEFLIGVDGGGTGTRVLVADRDGRELARGSAGPSGLALGIAPAWQAIQAACDHAFASLGQPFDAARCAMGLGLAGVHNASWAAAFLAAAPALHAIKLDNDGFTTLLGAHGGQPGVIVAIGTGTIGEAWFGDSPSGPRKRTVSGWGFPCGDEGSGAWIGMRATQLAQKALDGRLSRGPLAEAVIQHLGGSVDSAYDWLAQARQTNYAQLTPLVLSHATNDGAAATILRQAGEEIAAIALALDPESHLPLAFCGGLAAALQPWLPAELVHRARQPLGDSATGALHLIRGNT</sequence>
<dbReference type="InterPro" id="IPR002731">
    <property type="entry name" value="ATPase_BadF"/>
</dbReference>
<dbReference type="CDD" id="cd24082">
    <property type="entry name" value="ASKHA_NBD_GspK-like"/>
    <property type="match status" value="1"/>
</dbReference>
<evidence type="ECO:0000313" key="3">
    <source>
        <dbReference type="Proteomes" id="UP001156706"/>
    </source>
</evidence>
<dbReference type="RefSeq" id="WP_284197225.1">
    <property type="nucleotide sequence ID" value="NZ_BSOG01000003.1"/>
</dbReference>
<dbReference type="InterPro" id="IPR052519">
    <property type="entry name" value="Euk-type_GlcNAc_Kinase"/>
</dbReference>
<dbReference type="SUPFAM" id="SSF53067">
    <property type="entry name" value="Actin-like ATPase domain"/>
    <property type="match status" value="2"/>
</dbReference>
<proteinExistence type="predicted"/>
<comment type="caution">
    <text evidence="2">The sequence shown here is derived from an EMBL/GenBank/DDBJ whole genome shotgun (WGS) entry which is preliminary data.</text>
</comment>
<accession>A0ABQ5YLK4</accession>
<dbReference type="Pfam" id="PF01869">
    <property type="entry name" value="BcrAD_BadFG"/>
    <property type="match status" value="1"/>
</dbReference>
<evidence type="ECO:0000259" key="1">
    <source>
        <dbReference type="Pfam" id="PF01869"/>
    </source>
</evidence>
<dbReference type="Gene3D" id="3.30.420.40">
    <property type="match status" value="2"/>
</dbReference>
<protein>
    <recommendedName>
        <fullName evidence="1">ATPase BadF/BadG/BcrA/BcrD type domain-containing protein</fullName>
    </recommendedName>
</protein>
<dbReference type="PANTHER" id="PTHR43190:SF3">
    <property type="entry name" value="N-ACETYL-D-GLUCOSAMINE KINASE"/>
    <property type="match status" value="1"/>
</dbReference>
<dbReference type="EMBL" id="BSOG01000003">
    <property type="protein sequence ID" value="GLR14146.1"/>
    <property type="molecule type" value="Genomic_DNA"/>
</dbReference>